<sequence length="85" mass="9289">MINIDFIPTGHQSLNAVVEEKVAVDAQGRVAGRLGFVVKSRSGDVLAGPFEFIGQAHDAAEYVDIARQPRFAPPPRRGADFRMPR</sequence>
<gene>
    <name evidence="1" type="ORF">WG78_00240</name>
</gene>
<dbReference type="Proteomes" id="UP000037939">
    <property type="component" value="Unassembled WGS sequence"/>
</dbReference>
<proteinExistence type="predicted"/>
<organism evidence="1 2">
    <name type="scientific">Amantichitinum ursilacus</name>
    <dbReference type="NCBI Taxonomy" id="857265"/>
    <lineage>
        <taxon>Bacteria</taxon>
        <taxon>Pseudomonadati</taxon>
        <taxon>Pseudomonadota</taxon>
        <taxon>Betaproteobacteria</taxon>
        <taxon>Neisseriales</taxon>
        <taxon>Chitinibacteraceae</taxon>
        <taxon>Amantichitinum</taxon>
    </lineage>
</organism>
<dbReference type="AlphaFoldDB" id="A0A0N0GQT5"/>
<reference evidence="1 2" key="1">
    <citation type="submission" date="2015-07" db="EMBL/GenBank/DDBJ databases">
        <title>Draft genome sequence of the Amantichitinum ursilacus IGB-41, a new chitin-degrading bacterium.</title>
        <authorList>
            <person name="Kirstahler P."/>
            <person name="Guenther M."/>
            <person name="Grumaz C."/>
            <person name="Rupp S."/>
            <person name="Zibek S."/>
            <person name="Sohn K."/>
        </authorList>
    </citation>
    <scope>NUCLEOTIDE SEQUENCE [LARGE SCALE GENOMIC DNA]</scope>
    <source>
        <strain evidence="1 2">IGB-41</strain>
    </source>
</reference>
<evidence type="ECO:0000313" key="1">
    <source>
        <dbReference type="EMBL" id="KPC55041.1"/>
    </source>
</evidence>
<evidence type="ECO:0000313" key="2">
    <source>
        <dbReference type="Proteomes" id="UP000037939"/>
    </source>
</evidence>
<comment type="caution">
    <text evidence="1">The sequence shown here is derived from an EMBL/GenBank/DDBJ whole genome shotgun (WGS) entry which is preliminary data.</text>
</comment>
<dbReference type="RefSeq" id="WP_152968997.1">
    <property type="nucleotide sequence ID" value="NZ_LAQT01000001.1"/>
</dbReference>
<keyword evidence="2" id="KW-1185">Reference proteome</keyword>
<accession>A0A0N0GQT5</accession>
<name>A0A0N0GQT5_9NEIS</name>
<dbReference type="EMBL" id="LAQT01000001">
    <property type="protein sequence ID" value="KPC55041.1"/>
    <property type="molecule type" value="Genomic_DNA"/>
</dbReference>
<protein>
    <submittedName>
        <fullName evidence="1">Uncharacterized protein</fullName>
    </submittedName>
</protein>
<dbReference type="STRING" id="857265.WG78_00240"/>